<evidence type="ECO:0008006" key="4">
    <source>
        <dbReference type="Google" id="ProtNLM"/>
    </source>
</evidence>
<dbReference type="Proteomes" id="UP000681722">
    <property type="component" value="Unassembled WGS sequence"/>
</dbReference>
<evidence type="ECO:0000313" key="2">
    <source>
        <dbReference type="EMBL" id="CAF4397572.1"/>
    </source>
</evidence>
<dbReference type="Pfam" id="PF13181">
    <property type="entry name" value="TPR_8"/>
    <property type="match status" value="2"/>
</dbReference>
<keyword evidence="1" id="KW-0802">TPR repeat</keyword>
<dbReference type="Gene3D" id="1.25.40.10">
    <property type="entry name" value="Tetratricopeptide repeat domain"/>
    <property type="match status" value="2"/>
</dbReference>
<protein>
    <recommendedName>
        <fullName evidence="4">Tetratricopeptide repeat protein</fullName>
    </recommendedName>
</protein>
<feature type="repeat" description="TPR" evidence="1">
    <location>
        <begin position="151"/>
        <end position="184"/>
    </location>
</feature>
<dbReference type="InterPro" id="IPR011990">
    <property type="entry name" value="TPR-like_helical_dom_sf"/>
</dbReference>
<evidence type="ECO:0000256" key="1">
    <source>
        <dbReference type="PROSITE-ProRule" id="PRU00339"/>
    </source>
</evidence>
<dbReference type="SMART" id="SM00028">
    <property type="entry name" value="TPR"/>
    <property type="match status" value="3"/>
</dbReference>
<name>A0A8S2VKK6_9BILA</name>
<dbReference type="InterPro" id="IPR019734">
    <property type="entry name" value="TPR_rpt"/>
</dbReference>
<dbReference type="PROSITE" id="PS50005">
    <property type="entry name" value="TPR"/>
    <property type="match status" value="2"/>
</dbReference>
<dbReference type="SUPFAM" id="SSF48452">
    <property type="entry name" value="TPR-like"/>
    <property type="match status" value="1"/>
</dbReference>
<dbReference type="AlphaFoldDB" id="A0A8S2VKK6"/>
<accession>A0A8S2VKK6</accession>
<comment type="caution">
    <text evidence="2">The sequence shown here is derived from an EMBL/GenBank/DDBJ whole genome shotgun (WGS) entry which is preliminary data.</text>
</comment>
<feature type="repeat" description="TPR" evidence="1">
    <location>
        <begin position="112"/>
        <end position="145"/>
    </location>
</feature>
<dbReference type="EMBL" id="CAJOBC010091089">
    <property type="protein sequence ID" value="CAF4397572.1"/>
    <property type="molecule type" value="Genomic_DNA"/>
</dbReference>
<reference evidence="2" key="1">
    <citation type="submission" date="2021-02" db="EMBL/GenBank/DDBJ databases">
        <authorList>
            <person name="Nowell W R."/>
        </authorList>
    </citation>
    <scope>NUCLEOTIDE SEQUENCE</scope>
</reference>
<evidence type="ECO:0000313" key="3">
    <source>
        <dbReference type="Proteomes" id="UP000681722"/>
    </source>
</evidence>
<proteinExistence type="predicted"/>
<organism evidence="2 3">
    <name type="scientific">Didymodactylos carnosus</name>
    <dbReference type="NCBI Taxonomy" id="1234261"/>
    <lineage>
        <taxon>Eukaryota</taxon>
        <taxon>Metazoa</taxon>
        <taxon>Spiralia</taxon>
        <taxon>Gnathifera</taxon>
        <taxon>Rotifera</taxon>
        <taxon>Eurotatoria</taxon>
        <taxon>Bdelloidea</taxon>
        <taxon>Philodinida</taxon>
        <taxon>Philodinidae</taxon>
        <taxon>Didymodactylos</taxon>
    </lineage>
</organism>
<sequence>MLHIFTNSDLIEKAKLFNHEEFNKILSFFVKDCINPENILNRNYKSVVNYELLFFLDSLQINADDVDDELINNFYNNNIESILTKHNIVENHPKGIQLPEEDDAIIAYESELHFYIKQAEYYLQNNNEDAAMENYNKVLELAGDKTDYGKILYHQKQGDDYYEKENYSAAIEHYTYVLELIPDSNPSVAHYVSKLKQSLYAMVRYVYQSIGGCYRNLGEYDSAKKNFLLSLRIVLKMYLLDYKHIENLLLFIGGTYLLIKNEDAALINYQLTEQFILDIDSPMSAAQYYQLARLYFIFKRDYDLAFLELFITYVSKR</sequence>
<gene>
    <name evidence="2" type="ORF">SRO942_LOCUS39256</name>
</gene>